<dbReference type="SUPFAM" id="SSF50129">
    <property type="entry name" value="GroES-like"/>
    <property type="match status" value="1"/>
</dbReference>
<comment type="similarity">
    <text evidence="2">Belongs to the zinc-containing alcohol dehydrogenase family.</text>
</comment>
<keyword evidence="8" id="KW-1185">Reference proteome</keyword>
<reference evidence="7 8" key="1">
    <citation type="submission" date="2021-01" db="EMBL/GenBank/DDBJ databases">
        <title>Whole genome shotgun sequence of Asanoa siamensis NBRC 107932.</title>
        <authorList>
            <person name="Komaki H."/>
            <person name="Tamura T."/>
        </authorList>
    </citation>
    <scope>NUCLEOTIDE SEQUENCE [LARGE SCALE GENOMIC DNA]</scope>
    <source>
        <strain evidence="7 8">NBRC 107932</strain>
    </source>
</reference>
<name>A0ABQ4CLZ6_9ACTN</name>
<evidence type="ECO:0000256" key="3">
    <source>
        <dbReference type="ARBA" id="ARBA00022723"/>
    </source>
</evidence>
<protein>
    <submittedName>
        <fullName evidence="7">Oxidoreductase</fullName>
    </submittedName>
</protein>
<evidence type="ECO:0000259" key="6">
    <source>
        <dbReference type="Pfam" id="PF00107"/>
    </source>
</evidence>
<dbReference type="SUPFAM" id="SSF51735">
    <property type="entry name" value="NAD(P)-binding Rossmann-fold domains"/>
    <property type="match status" value="1"/>
</dbReference>
<proteinExistence type="inferred from homology"/>
<keyword evidence="3" id="KW-0479">Metal-binding</keyword>
<dbReference type="Proteomes" id="UP000604117">
    <property type="component" value="Unassembled WGS sequence"/>
</dbReference>
<dbReference type="InterPro" id="IPR013149">
    <property type="entry name" value="ADH-like_C"/>
</dbReference>
<dbReference type="Pfam" id="PF00107">
    <property type="entry name" value="ADH_zinc_N"/>
    <property type="match status" value="1"/>
</dbReference>
<evidence type="ECO:0000256" key="5">
    <source>
        <dbReference type="ARBA" id="ARBA00023002"/>
    </source>
</evidence>
<feature type="domain" description="Alcohol dehydrogenase-like C-terminal" evidence="6">
    <location>
        <begin position="186"/>
        <end position="301"/>
    </location>
</feature>
<comment type="caution">
    <text evidence="7">The sequence shown here is derived from an EMBL/GenBank/DDBJ whole genome shotgun (WGS) entry which is preliminary data.</text>
</comment>
<dbReference type="PANTHER" id="PTHR43350">
    <property type="entry name" value="NAD-DEPENDENT ALCOHOL DEHYDROGENASE"/>
    <property type="match status" value="1"/>
</dbReference>
<accession>A0ABQ4CLZ6</accession>
<dbReference type="InterPro" id="IPR011032">
    <property type="entry name" value="GroES-like_sf"/>
</dbReference>
<dbReference type="CDD" id="cd08255">
    <property type="entry name" value="2-desacetyl-2-hydroxyethyl_bacteriochlorophyllide_like"/>
    <property type="match status" value="1"/>
</dbReference>
<gene>
    <name evidence="7" type="ORF">Asi02nite_13900</name>
</gene>
<evidence type="ECO:0000256" key="2">
    <source>
        <dbReference type="ARBA" id="ARBA00008072"/>
    </source>
</evidence>
<keyword evidence="4" id="KW-0862">Zinc</keyword>
<sequence length="367" mass="39166">MTTPANTATDHTLRRTLQPSGGPLCRRLLICGPGQVEIIEQRLPRLGDSDVFAETMISGISHGTEMAWLGGAAAALHRTWDADHRYYTDGQGRDYPVAPGYESIARVAQIGRAVTHVEVGDLVAVDAPHATGHLLTETAATAGLLPADTDPERAVFHILTRVALAGVHDAALRVGETVVVMGLGTVGLLAAQHARHAGARVIGVDRYPLRVQAAQALGVHGLHADTIDVAAEVHDLTDGAGADAAIEASGSYGGLHEAIRCLRVAGRVATVASYHGDQSGLRLGEEYHRNRITLISSMTINGCPQRAHPQWTLDRLNRTAWHLIADGTIRTDGLITHRIPFDQAADAYTLISDTPQDTIKVVLTYDH</sequence>
<comment type="cofactor">
    <cofactor evidence="1">
        <name>Zn(2+)</name>
        <dbReference type="ChEBI" id="CHEBI:29105"/>
    </cofactor>
</comment>
<evidence type="ECO:0000256" key="4">
    <source>
        <dbReference type="ARBA" id="ARBA00022833"/>
    </source>
</evidence>
<dbReference type="InterPro" id="IPR036291">
    <property type="entry name" value="NAD(P)-bd_dom_sf"/>
</dbReference>
<dbReference type="Gene3D" id="3.90.180.10">
    <property type="entry name" value="Medium-chain alcohol dehydrogenases, catalytic domain"/>
    <property type="match status" value="2"/>
</dbReference>
<dbReference type="Gene3D" id="3.40.50.720">
    <property type="entry name" value="NAD(P)-binding Rossmann-like Domain"/>
    <property type="match status" value="1"/>
</dbReference>
<dbReference type="PANTHER" id="PTHR43350:SF19">
    <property type="entry name" value="D-GULOSIDE 3-DEHYDROGENASE"/>
    <property type="match status" value="1"/>
</dbReference>
<evidence type="ECO:0000313" key="7">
    <source>
        <dbReference type="EMBL" id="GIF71872.1"/>
    </source>
</evidence>
<evidence type="ECO:0000256" key="1">
    <source>
        <dbReference type="ARBA" id="ARBA00001947"/>
    </source>
</evidence>
<dbReference type="EMBL" id="BONE01000008">
    <property type="protein sequence ID" value="GIF71872.1"/>
    <property type="molecule type" value="Genomic_DNA"/>
</dbReference>
<evidence type="ECO:0000313" key="8">
    <source>
        <dbReference type="Proteomes" id="UP000604117"/>
    </source>
</evidence>
<keyword evidence="5" id="KW-0560">Oxidoreductase</keyword>
<organism evidence="7 8">
    <name type="scientific">Asanoa siamensis</name>
    <dbReference type="NCBI Taxonomy" id="926357"/>
    <lineage>
        <taxon>Bacteria</taxon>
        <taxon>Bacillati</taxon>
        <taxon>Actinomycetota</taxon>
        <taxon>Actinomycetes</taxon>
        <taxon>Micromonosporales</taxon>
        <taxon>Micromonosporaceae</taxon>
        <taxon>Asanoa</taxon>
    </lineage>
</organism>